<sequence length="688" mass="77806">MSISCLPVYAQEITEIENILIESQNREDKRHQNVAPLETHASEIILTKDELQGVAGTQGDPLKALSTLPGIVNAYSSSGAGLNNGFYVRGSNSNENTIWIDGLPVGYMFHLGGLYSIVNPDLISEFDTYLGGFGVEYGDKLGGAINVQTKDPRSDLTEHSAQIGFFDSSYRVEGPISENSSGYFAVRRSYLDLFMPATGSLGNSDINYTQFPQFWDLQAKWQYQLANGFVDFNILTSNDKLTLNVDNRGDILQDPAIAGYLGGEDAFQTYGIRWHQNLNNNWEQKIRLGLLNTSSERFIGSQLDGEPNPGSPYTKNVKGENWFLLPQWEYSGGIDSNLKAGLDAYSYKYDINGYWYQPCQEGQPDCNLTRLEKGTLDEVITGTELSPYIEYQQDITDKFALTFGLRNSNIRLKNNNLNAVSPRVSVEYEWSENLILTAHWGKFVQKPEMSQLVDNLGNPTLSLSEAEHRIIGAKYKFSHLWSMQIEAYHKPMINLITTSTTDYYANSAKGEAKGFDLFLKREYKDGSFGWISYGYSDSRRTDLPGSEERPFDGDQPHTLSAVWSQPMPGSWDKWRWGMKMNASTGQPYTKVVSRTSVPIPDGSGDNYWVPTYGDINGDRLPFYFRADLSMERDWKYHDIDLTTRFELINVNALFRQNVVGYLYNSDYSEVDEIYDLPFLPSFSIRGTF</sequence>
<dbReference type="Pfam" id="PF07715">
    <property type="entry name" value="Plug"/>
    <property type="match status" value="1"/>
</dbReference>
<dbReference type="PROSITE" id="PS52016">
    <property type="entry name" value="TONB_DEPENDENT_REC_3"/>
    <property type="match status" value="1"/>
</dbReference>
<comment type="similarity">
    <text evidence="8">Belongs to the TonB-dependent receptor family.</text>
</comment>
<dbReference type="Gene3D" id="2.40.170.20">
    <property type="entry name" value="TonB-dependent receptor, beta-barrel domain"/>
    <property type="match status" value="1"/>
</dbReference>
<dbReference type="PANTHER" id="PTHR30069">
    <property type="entry name" value="TONB-DEPENDENT OUTER MEMBRANE RECEPTOR"/>
    <property type="match status" value="1"/>
</dbReference>
<keyword evidence="11" id="KW-1185">Reference proteome</keyword>
<evidence type="ECO:0000256" key="5">
    <source>
        <dbReference type="ARBA" id="ARBA00022729"/>
    </source>
</evidence>
<evidence type="ECO:0000256" key="4">
    <source>
        <dbReference type="ARBA" id="ARBA00022692"/>
    </source>
</evidence>
<accession>A0ABY8CBP8</accession>
<evidence type="ECO:0000313" key="10">
    <source>
        <dbReference type="EMBL" id="WEJ62627.1"/>
    </source>
</evidence>
<keyword evidence="3 8" id="KW-1134">Transmembrane beta strand</keyword>
<evidence type="ECO:0000256" key="3">
    <source>
        <dbReference type="ARBA" id="ARBA00022452"/>
    </source>
</evidence>
<reference evidence="10 11" key="1">
    <citation type="submission" date="2022-06" db="EMBL/GenBank/DDBJ databases">
        <title>Thiomicrohabdus sp. nov, an obligately chemolithoautotrophic, sulfur-oxidizing bacterium isolated from beach of Guanyin Mountain. Amoy.</title>
        <authorList>
            <person name="Zhu H."/>
        </authorList>
    </citation>
    <scope>NUCLEOTIDE SEQUENCE [LARGE SCALE GENOMIC DNA]</scope>
    <source>
        <strain evidence="10 11">XGS-01</strain>
    </source>
</reference>
<gene>
    <name evidence="10" type="ORF">NR989_11525</name>
</gene>
<organism evidence="10 11">
    <name type="scientific">Thiomicrorhabdus lithotrophica</name>
    <dbReference type="NCBI Taxonomy" id="2949997"/>
    <lineage>
        <taxon>Bacteria</taxon>
        <taxon>Pseudomonadati</taxon>
        <taxon>Pseudomonadota</taxon>
        <taxon>Gammaproteobacteria</taxon>
        <taxon>Thiotrichales</taxon>
        <taxon>Piscirickettsiaceae</taxon>
        <taxon>Thiomicrorhabdus</taxon>
    </lineage>
</organism>
<keyword evidence="2 8" id="KW-0813">Transport</keyword>
<keyword evidence="10" id="KW-0675">Receptor</keyword>
<keyword evidence="6 8" id="KW-0472">Membrane</keyword>
<evidence type="ECO:0000256" key="7">
    <source>
        <dbReference type="ARBA" id="ARBA00023237"/>
    </source>
</evidence>
<evidence type="ECO:0000256" key="2">
    <source>
        <dbReference type="ARBA" id="ARBA00022448"/>
    </source>
</evidence>
<proteinExistence type="inferred from homology"/>
<keyword evidence="4 8" id="KW-0812">Transmembrane</keyword>
<dbReference type="InterPro" id="IPR036942">
    <property type="entry name" value="Beta-barrel_TonB_sf"/>
</dbReference>
<name>A0ABY8CBP8_9GAMM</name>
<dbReference type="InterPro" id="IPR037066">
    <property type="entry name" value="Plug_dom_sf"/>
</dbReference>
<dbReference type="InterPro" id="IPR039426">
    <property type="entry name" value="TonB-dep_rcpt-like"/>
</dbReference>
<dbReference type="InterPro" id="IPR012910">
    <property type="entry name" value="Plug_dom"/>
</dbReference>
<protein>
    <submittedName>
        <fullName evidence="10">TonB-dependent receptor plug domain-containing protein</fullName>
    </submittedName>
</protein>
<dbReference type="SUPFAM" id="SSF56935">
    <property type="entry name" value="Porins"/>
    <property type="match status" value="1"/>
</dbReference>
<dbReference type="RefSeq" id="WP_275594884.1">
    <property type="nucleotide sequence ID" value="NZ_CP102381.1"/>
</dbReference>
<keyword evidence="7 8" id="KW-0998">Cell outer membrane</keyword>
<comment type="subcellular location">
    <subcellularLocation>
        <location evidence="1 8">Cell outer membrane</location>
        <topology evidence="1 8">Multi-pass membrane protein</topology>
    </subcellularLocation>
</comment>
<evidence type="ECO:0000259" key="9">
    <source>
        <dbReference type="Pfam" id="PF07715"/>
    </source>
</evidence>
<dbReference type="PANTHER" id="PTHR30069:SF29">
    <property type="entry name" value="HEMOGLOBIN AND HEMOGLOBIN-HAPTOGLOBIN-BINDING PROTEIN 1-RELATED"/>
    <property type="match status" value="1"/>
</dbReference>
<evidence type="ECO:0000256" key="6">
    <source>
        <dbReference type="ARBA" id="ARBA00023136"/>
    </source>
</evidence>
<keyword evidence="5" id="KW-0732">Signal</keyword>
<evidence type="ECO:0000256" key="1">
    <source>
        <dbReference type="ARBA" id="ARBA00004571"/>
    </source>
</evidence>
<dbReference type="Gene3D" id="2.170.130.10">
    <property type="entry name" value="TonB-dependent receptor, plug domain"/>
    <property type="match status" value="1"/>
</dbReference>
<dbReference type="EMBL" id="CP102381">
    <property type="protein sequence ID" value="WEJ62627.1"/>
    <property type="molecule type" value="Genomic_DNA"/>
</dbReference>
<evidence type="ECO:0000256" key="8">
    <source>
        <dbReference type="PROSITE-ProRule" id="PRU01360"/>
    </source>
</evidence>
<feature type="domain" description="TonB-dependent receptor plug" evidence="9">
    <location>
        <begin position="39"/>
        <end position="143"/>
    </location>
</feature>
<dbReference type="Proteomes" id="UP001222275">
    <property type="component" value="Chromosome"/>
</dbReference>
<evidence type="ECO:0000313" key="11">
    <source>
        <dbReference type="Proteomes" id="UP001222275"/>
    </source>
</evidence>